<keyword evidence="1" id="KW-0255">Endonuclease</keyword>
<evidence type="ECO:0000313" key="1">
    <source>
        <dbReference type="EMBL" id="KAI9437888.1"/>
    </source>
</evidence>
<keyword evidence="1" id="KW-0540">Nuclease</keyword>
<evidence type="ECO:0000313" key="2">
    <source>
        <dbReference type="Proteomes" id="UP001207468"/>
    </source>
</evidence>
<sequence>MAKNIMRKIGKAIIVILTVMFWWIGFASLATPYLILLLVFASIFWLIVKPRYALLSLLALIVGYKQISVVFAWHMNAGFTKQKEESNLRIVDWNVESFNGLTKNKNTKRLIRNEVAASILKLQPDVICLQEFNHAYAQGPQADNLALFSSTHPYYYFSRDYKRDAGGYYSGCIIFSRYPIIDSGKFKYPKAESLIFIDLLKGNDTIRIYTTHLQSFKFKKDDYDDIEKIKEQDEALSASRNIFKKMIPAFKRRGTQADIVKTMTSKNRFPSVICGDFNDVPNSYTYFRIKGDRQDAFLKKDFGIGRTFIDIAPTLRIDYILPDNKFEVSQFDMVDEDLSDHIMLVADLRLKQ</sequence>
<keyword evidence="2" id="KW-1185">Reference proteome</keyword>
<keyword evidence="1" id="KW-0378">Hydrolase</keyword>
<comment type="caution">
    <text evidence="1">The sequence shown here is derived from an EMBL/GenBank/DDBJ whole genome shotgun (WGS) entry which is preliminary data.</text>
</comment>
<organism evidence="1 2">
    <name type="scientific">Russula earlei</name>
    <dbReference type="NCBI Taxonomy" id="71964"/>
    <lineage>
        <taxon>Eukaryota</taxon>
        <taxon>Fungi</taxon>
        <taxon>Dikarya</taxon>
        <taxon>Basidiomycota</taxon>
        <taxon>Agaricomycotina</taxon>
        <taxon>Agaricomycetes</taxon>
        <taxon>Russulales</taxon>
        <taxon>Russulaceae</taxon>
        <taxon>Russula</taxon>
    </lineage>
</organism>
<name>A0ACC0TSK5_9AGAM</name>
<accession>A0ACC0TSK5</accession>
<dbReference type="Proteomes" id="UP001207468">
    <property type="component" value="Unassembled WGS sequence"/>
</dbReference>
<proteinExistence type="predicted"/>
<protein>
    <submittedName>
        <fullName evidence="1">Endonuclease/exonuclease/phosphatase</fullName>
    </submittedName>
</protein>
<gene>
    <name evidence="1" type="ORF">F5148DRAFT_1294081</name>
</gene>
<dbReference type="EMBL" id="JAGFNK010000875">
    <property type="protein sequence ID" value="KAI9437888.1"/>
    <property type="molecule type" value="Genomic_DNA"/>
</dbReference>
<reference evidence="1" key="1">
    <citation type="submission" date="2021-03" db="EMBL/GenBank/DDBJ databases">
        <title>Evolutionary priming and transition to the ectomycorrhizal habit in an iconic lineage of mushroom-forming fungi: is preadaptation a requirement?</title>
        <authorList>
            <consortium name="DOE Joint Genome Institute"/>
            <person name="Looney B.P."/>
            <person name="Miyauchi S."/>
            <person name="Morin E."/>
            <person name="Drula E."/>
            <person name="Courty P.E."/>
            <person name="Chicoki N."/>
            <person name="Fauchery L."/>
            <person name="Kohler A."/>
            <person name="Kuo A."/>
            <person name="LaButti K."/>
            <person name="Pangilinan J."/>
            <person name="Lipzen A."/>
            <person name="Riley R."/>
            <person name="Andreopoulos W."/>
            <person name="He G."/>
            <person name="Johnson J."/>
            <person name="Barry K.W."/>
            <person name="Grigoriev I.V."/>
            <person name="Nagy L."/>
            <person name="Hibbett D."/>
            <person name="Henrissat B."/>
            <person name="Matheny P.B."/>
            <person name="Labbe J."/>
            <person name="Martin A.F."/>
        </authorList>
    </citation>
    <scope>NUCLEOTIDE SEQUENCE</scope>
    <source>
        <strain evidence="1">BPL698</strain>
    </source>
</reference>